<name>W1YL37_9ZZZZ</name>
<keyword evidence="1" id="KW-0479">Metal-binding</keyword>
<accession>W1YL37</accession>
<dbReference type="GO" id="GO:0046872">
    <property type="term" value="F:metal ion binding"/>
    <property type="evidence" value="ECO:0007669"/>
    <property type="project" value="UniProtKB-KW"/>
</dbReference>
<dbReference type="SUPFAM" id="SSF56796">
    <property type="entry name" value="Dehydroquinate synthase-like"/>
    <property type="match status" value="1"/>
</dbReference>
<dbReference type="Gene3D" id="3.40.50.1970">
    <property type="match status" value="1"/>
</dbReference>
<proteinExistence type="predicted"/>
<reference evidence="4" key="1">
    <citation type="submission" date="2013-12" db="EMBL/GenBank/DDBJ databases">
        <title>A Varibaculum cambriense genome reconstructed from a premature infant gut community with otherwise low bacterial novelty that shifts toward anaerobic metabolism during the third week of life.</title>
        <authorList>
            <person name="Brown C.T."/>
            <person name="Sharon I."/>
            <person name="Thomas B.C."/>
            <person name="Castelle C.J."/>
            <person name="Morowitz M.J."/>
            <person name="Banfield J.F."/>
        </authorList>
    </citation>
    <scope>NUCLEOTIDE SEQUENCE</scope>
</reference>
<evidence type="ECO:0000256" key="3">
    <source>
        <dbReference type="ARBA" id="ARBA00023027"/>
    </source>
</evidence>
<dbReference type="InterPro" id="IPR016205">
    <property type="entry name" value="Glycerol_DH"/>
</dbReference>
<feature type="non-terminal residue" evidence="4">
    <location>
        <position position="103"/>
    </location>
</feature>
<dbReference type="PANTHER" id="PTHR43616">
    <property type="entry name" value="GLYCEROL DEHYDROGENASE"/>
    <property type="match status" value="1"/>
</dbReference>
<keyword evidence="2" id="KW-0560">Oxidoreductase</keyword>
<organism evidence="4">
    <name type="scientific">human gut metagenome</name>
    <dbReference type="NCBI Taxonomy" id="408170"/>
    <lineage>
        <taxon>unclassified sequences</taxon>
        <taxon>metagenomes</taxon>
        <taxon>organismal metagenomes</taxon>
    </lineage>
</organism>
<feature type="non-terminal residue" evidence="4">
    <location>
        <position position="1"/>
    </location>
</feature>
<dbReference type="PANTHER" id="PTHR43616:SF5">
    <property type="entry name" value="GLYCEROL DEHYDROGENASE 1"/>
    <property type="match status" value="1"/>
</dbReference>
<evidence type="ECO:0000313" key="4">
    <source>
        <dbReference type="EMBL" id="ETJ41904.1"/>
    </source>
</evidence>
<comment type="caution">
    <text evidence="4">The sequence shown here is derived from an EMBL/GenBank/DDBJ whole genome shotgun (WGS) entry which is preliminary data.</text>
</comment>
<dbReference type="AlphaFoldDB" id="W1YL37"/>
<keyword evidence="3" id="KW-0520">NAD</keyword>
<dbReference type="GO" id="GO:0016614">
    <property type="term" value="F:oxidoreductase activity, acting on CH-OH group of donors"/>
    <property type="evidence" value="ECO:0007669"/>
    <property type="project" value="InterPro"/>
</dbReference>
<dbReference type="EMBL" id="AZMM01004146">
    <property type="protein sequence ID" value="ETJ41904.1"/>
    <property type="molecule type" value="Genomic_DNA"/>
</dbReference>
<sequence length="103" mass="11281">KPFFTIPTIASTCAATSEVAAVYTADHTFDDVAFVNHPPVHCFIDADILVEAPSRYLWAGMGDTIAKHYETHLSARNREQDYNTQLGLTLASMCSEPILAHGI</sequence>
<gene>
    <name evidence="4" type="ORF">Q604_UNBC04146G0001</name>
</gene>
<protein>
    <submittedName>
        <fullName evidence="4">Iron-containing alcohol dehydrogenase</fullName>
    </submittedName>
</protein>
<dbReference type="Gene3D" id="1.20.1090.10">
    <property type="entry name" value="Dehydroquinate synthase-like - alpha domain"/>
    <property type="match status" value="1"/>
</dbReference>
<dbReference type="GO" id="GO:0005829">
    <property type="term" value="C:cytosol"/>
    <property type="evidence" value="ECO:0007669"/>
    <property type="project" value="TreeGrafter"/>
</dbReference>
<evidence type="ECO:0000256" key="2">
    <source>
        <dbReference type="ARBA" id="ARBA00023002"/>
    </source>
</evidence>
<evidence type="ECO:0000256" key="1">
    <source>
        <dbReference type="ARBA" id="ARBA00022723"/>
    </source>
</evidence>